<name>A0A6C2UCA0_PONDE</name>
<evidence type="ECO:0000256" key="1">
    <source>
        <dbReference type="SAM" id="SignalP"/>
    </source>
</evidence>
<protein>
    <submittedName>
        <fullName evidence="2">Uncharacterized protein</fullName>
    </submittedName>
</protein>
<dbReference type="Proteomes" id="UP000366872">
    <property type="component" value="Unassembled WGS sequence"/>
</dbReference>
<reference evidence="2 3" key="1">
    <citation type="submission" date="2019-04" db="EMBL/GenBank/DDBJ databases">
        <authorList>
            <person name="Van Vliet M D."/>
        </authorList>
    </citation>
    <scope>NUCLEOTIDE SEQUENCE [LARGE SCALE GENOMIC DNA]</scope>
    <source>
        <strain evidence="2 3">F1</strain>
    </source>
</reference>
<accession>A0A6C2UCA0</accession>
<organism evidence="2 3">
    <name type="scientific">Pontiella desulfatans</name>
    <dbReference type="NCBI Taxonomy" id="2750659"/>
    <lineage>
        <taxon>Bacteria</taxon>
        <taxon>Pseudomonadati</taxon>
        <taxon>Kiritimatiellota</taxon>
        <taxon>Kiritimatiellia</taxon>
        <taxon>Kiritimatiellales</taxon>
        <taxon>Pontiellaceae</taxon>
        <taxon>Pontiella</taxon>
    </lineage>
</organism>
<dbReference type="EMBL" id="CAAHFG010000004">
    <property type="protein sequence ID" value="VGO17041.1"/>
    <property type="molecule type" value="Genomic_DNA"/>
</dbReference>
<dbReference type="RefSeq" id="WP_136082544.1">
    <property type="nucleotide sequence ID" value="NZ_CAAHFG010000004.1"/>
</dbReference>
<keyword evidence="1" id="KW-0732">Signal</keyword>
<sequence length="61" mass="6133">MKVATLIATALICGNASATILTFDAGLTDGAAMPQNSGDNVTNTTMGAYTYGENGEGFTPT</sequence>
<proteinExistence type="predicted"/>
<feature type="chain" id="PRO_5025410908" evidence="1">
    <location>
        <begin position="19"/>
        <end position="61"/>
    </location>
</feature>
<gene>
    <name evidence="2" type="ORF">PDESU_05635</name>
</gene>
<dbReference type="AlphaFoldDB" id="A0A6C2UCA0"/>
<evidence type="ECO:0000313" key="2">
    <source>
        <dbReference type="EMBL" id="VGO17041.1"/>
    </source>
</evidence>
<keyword evidence="3" id="KW-1185">Reference proteome</keyword>
<feature type="signal peptide" evidence="1">
    <location>
        <begin position="1"/>
        <end position="18"/>
    </location>
</feature>
<evidence type="ECO:0000313" key="3">
    <source>
        <dbReference type="Proteomes" id="UP000366872"/>
    </source>
</evidence>